<proteinExistence type="predicted"/>
<feature type="region of interest" description="Disordered" evidence="1">
    <location>
        <begin position="50"/>
        <end position="79"/>
    </location>
</feature>
<dbReference type="EMBL" id="JANPWB010000004">
    <property type="protein sequence ID" value="KAJ1190919.1"/>
    <property type="molecule type" value="Genomic_DNA"/>
</dbReference>
<keyword evidence="3" id="KW-1185">Reference proteome</keyword>
<reference evidence="2" key="1">
    <citation type="journal article" date="2022" name="bioRxiv">
        <title>Sequencing and chromosome-scale assembly of the giantPleurodeles waltlgenome.</title>
        <authorList>
            <person name="Brown T."/>
            <person name="Elewa A."/>
            <person name="Iarovenko S."/>
            <person name="Subramanian E."/>
            <person name="Araus A.J."/>
            <person name="Petzold A."/>
            <person name="Susuki M."/>
            <person name="Suzuki K.-i.T."/>
            <person name="Hayashi T."/>
            <person name="Toyoda A."/>
            <person name="Oliveira C."/>
            <person name="Osipova E."/>
            <person name="Leigh N.D."/>
            <person name="Simon A."/>
            <person name="Yun M.H."/>
        </authorList>
    </citation>
    <scope>NUCLEOTIDE SEQUENCE</scope>
    <source>
        <strain evidence="2">20211129_DDA</strain>
        <tissue evidence="2">Liver</tissue>
    </source>
</reference>
<comment type="caution">
    <text evidence="2">The sequence shown here is derived from an EMBL/GenBank/DDBJ whole genome shotgun (WGS) entry which is preliminary data.</text>
</comment>
<evidence type="ECO:0000313" key="3">
    <source>
        <dbReference type="Proteomes" id="UP001066276"/>
    </source>
</evidence>
<dbReference type="Proteomes" id="UP001066276">
    <property type="component" value="Chromosome 2_2"/>
</dbReference>
<evidence type="ECO:0000313" key="2">
    <source>
        <dbReference type="EMBL" id="KAJ1190919.1"/>
    </source>
</evidence>
<sequence>MCAGRSSLLAGGLRNTTFFELSEGAGALPVCLQTVGSLCAQPVSQWGLRSAPDMSHPSYPRATGSVRGNQQQLSHVTEQ</sequence>
<dbReference type="AlphaFoldDB" id="A0AAV7UR30"/>
<feature type="compositionally biased region" description="Polar residues" evidence="1">
    <location>
        <begin position="66"/>
        <end position="79"/>
    </location>
</feature>
<protein>
    <submittedName>
        <fullName evidence="2">Uncharacterized protein</fullName>
    </submittedName>
</protein>
<accession>A0AAV7UR30</accession>
<name>A0AAV7UR30_PLEWA</name>
<evidence type="ECO:0000256" key="1">
    <source>
        <dbReference type="SAM" id="MobiDB-lite"/>
    </source>
</evidence>
<gene>
    <name evidence="2" type="ORF">NDU88_000238</name>
</gene>
<organism evidence="2 3">
    <name type="scientific">Pleurodeles waltl</name>
    <name type="common">Iberian ribbed newt</name>
    <dbReference type="NCBI Taxonomy" id="8319"/>
    <lineage>
        <taxon>Eukaryota</taxon>
        <taxon>Metazoa</taxon>
        <taxon>Chordata</taxon>
        <taxon>Craniata</taxon>
        <taxon>Vertebrata</taxon>
        <taxon>Euteleostomi</taxon>
        <taxon>Amphibia</taxon>
        <taxon>Batrachia</taxon>
        <taxon>Caudata</taxon>
        <taxon>Salamandroidea</taxon>
        <taxon>Salamandridae</taxon>
        <taxon>Pleurodelinae</taxon>
        <taxon>Pleurodeles</taxon>
    </lineage>
</organism>